<reference evidence="1" key="1">
    <citation type="submission" date="2015-03" db="EMBL/GenBank/DDBJ databases">
        <title>MIGS Cultured Bacterial/Archaeal sample from Brevibacillus laterosporus.</title>
        <authorList>
            <person name="Zeng D."/>
            <person name="Zhu L."/>
            <person name="Dong G."/>
            <person name="Ye W."/>
            <person name="Ren D."/>
            <person name="Wu L."/>
            <person name="Xu J."/>
            <person name="Li G."/>
            <person name="Guo L."/>
        </authorList>
    </citation>
    <scope>NUCLEOTIDE SEQUENCE</scope>
    <source>
        <strain evidence="1">B9</strain>
        <plasmid evidence="1">unnamed2</plasmid>
    </source>
</reference>
<dbReference type="PANTHER" id="PTHR32305">
    <property type="match status" value="1"/>
</dbReference>
<dbReference type="AlphaFoldDB" id="A0A0F7EJ40"/>
<proteinExistence type="predicted"/>
<dbReference type="EMBL" id="CP011076">
    <property type="protein sequence ID" value="AKF95804.1"/>
    <property type="molecule type" value="Genomic_DNA"/>
</dbReference>
<dbReference type="InterPro" id="IPR022385">
    <property type="entry name" value="Rhs_assc_core"/>
</dbReference>
<dbReference type="PANTHER" id="PTHR32305:SF17">
    <property type="entry name" value="TRNA NUCLEASE WAPA"/>
    <property type="match status" value="1"/>
</dbReference>
<dbReference type="NCBIfam" id="TIGR03696">
    <property type="entry name" value="Rhs_assc_core"/>
    <property type="match status" value="1"/>
</dbReference>
<evidence type="ECO:0008006" key="2">
    <source>
        <dbReference type="Google" id="ProtNLM"/>
    </source>
</evidence>
<organism evidence="1">
    <name type="scientific">Brevibacillus laterosporus</name>
    <name type="common">Bacillus laterosporus</name>
    <dbReference type="NCBI Taxonomy" id="1465"/>
    <lineage>
        <taxon>Bacteria</taxon>
        <taxon>Bacillati</taxon>
        <taxon>Bacillota</taxon>
        <taxon>Bacilli</taxon>
        <taxon>Bacillales</taxon>
        <taxon>Paenibacillaceae</taxon>
        <taxon>Brevibacillus</taxon>
    </lineage>
</organism>
<keyword evidence="1" id="KW-0614">Plasmid</keyword>
<dbReference type="InterPro" id="IPR050708">
    <property type="entry name" value="T6SS_VgrG/RHS"/>
</dbReference>
<accession>A0A0F7EJ40</accession>
<name>A0A0F7EJ40_BRELA</name>
<dbReference type="Gene3D" id="2.180.10.10">
    <property type="entry name" value="RHS repeat-associated core"/>
    <property type="match status" value="1"/>
</dbReference>
<protein>
    <recommendedName>
        <fullName evidence="2">RHS repeat-associated core domain-containing protein</fullName>
    </recommendedName>
</protein>
<dbReference type="RefSeq" id="WP_031414947.1">
    <property type="nucleotide sequence ID" value="NZ_CP011076.1"/>
</dbReference>
<geneLocation type="plasmid" evidence="1">
    <name>unnamed2</name>
</geneLocation>
<gene>
    <name evidence="1" type="ORF">EX87_19550</name>
</gene>
<sequence length="106" mass="12334">MLNPFLHAEELYDEESGLIYLRARYYDPNDGWLITEDTYKGQVDNPLSLNRYTYVHNNPLSNVDPAGNWSTQITANWTLNEYKNKLATTIAERKDANKEQKCFEIG</sequence>
<evidence type="ECO:0000313" key="1">
    <source>
        <dbReference type="EMBL" id="AKF95804.1"/>
    </source>
</evidence>